<keyword evidence="2" id="KW-1185">Reference proteome</keyword>
<sequence>MSAAAEAVSYRLAVTADSGIEVSDGGTYGAGKTVTITAEPSGEAGVTRVQVANTDIGAANTADLAEQEATVDGKTYPFTVTGGKATMALTAEENLSVYFYSNGRPGEQPLVVRVSGDKGVDIGGSCIEVRRGNDVNIGAQAERGCEIAEVRLDDGVQSVTGYVSEGRVWLGGKVYRIDQIDGRFCIPHGCERRRLGDVYGFAGQELYAGYRHAARGQSAGDRPCGGWHDQSRG</sequence>
<name>A0A923RW70_9FIRM</name>
<organism evidence="1 2">
    <name type="scientific">Agathobaculum faecis</name>
    <dbReference type="NCBI Taxonomy" id="2763013"/>
    <lineage>
        <taxon>Bacteria</taxon>
        <taxon>Bacillati</taxon>
        <taxon>Bacillota</taxon>
        <taxon>Clostridia</taxon>
        <taxon>Eubacteriales</taxon>
        <taxon>Butyricicoccaceae</taxon>
        <taxon>Agathobaculum</taxon>
    </lineage>
</organism>
<evidence type="ECO:0000313" key="1">
    <source>
        <dbReference type="EMBL" id="MBC5725654.1"/>
    </source>
</evidence>
<proteinExistence type="predicted"/>
<gene>
    <name evidence="1" type="ORF">H8S45_09330</name>
</gene>
<accession>A0A923RW70</accession>
<protein>
    <submittedName>
        <fullName evidence="1">Uncharacterized protein</fullName>
    </submittedName>
</protein>
<evidence type="ECO:0000313" key="2">
    <source>
        <dbReference type="Proteomes" id="UP000606499"/>
    </source>
</evidence>
<dbReference type="RefSeq" id="WP_054328282.1">
    <property type="nucleotide sequence ID" value="NZ_JACOPL010000007.1"/>
</dbReference>
<dbReference type="AlphaFoldDB" id="A0A923RW70"/>
<dbReference type="EMBL" id="JACOPL010000007">
    <property type="protein sequence ID" value="MBC5725654.1"/>
    <property type="molecule type" value="Genomic_DNA"/>
</dbReference>
<dbReference type="Proteomes" id="UP000606499">
    <property type="component" value="Unassembled WGS sequence"/>
</dbReference>
<comment type="caution">
    <text evidence="1">The sequence shown here is derived from an EMBL/GenBank/DDBJ whole genome shotgun (WGS) entry which is preliminary data.</text>
</comment>
<reference evidence="1" key="1">
    <citation type="submission" date="2020-08" db="EMBL/GenBank/DDBJ databases">
        <title>Genome public.</title>
        <authorList>
            <person name="Liu C."/>
            <person name="Sun Q."/>
        </authorList>
    </citation>
    <scope>NUCLEOTIDE SEQUENCE</scope>
    <source>
        <strain evidence="1">NSJ-28</strain>
    </source>
</reference>